<feature type="signal peptide" evidence="3">
    <location>
        <begin position="1"/>
        <end position="19"/>
    </location>
</feature>
<dbReference type="PANTHER" id="PTHR36695">
    <property type="entry name" value="AGAP008648-PA"/>
    <property type="match status" value="1"/>
</dbReference>
<keyword evidence="2" id="KW-1133">Transmembrane helix</keyword>
<keyword evidence="3" id="KW-0732">Signal</keyword>
<feature type="compositionally biased region" description="Basic and acidic residues" evidence="1">
    <location>
        <begin position="1047"/>
        <end position="1070"/>
    </location>
</feature>
<feature type="chain" id="PRO_5029637439" evidence="3">
    <location>
        <begin position="20"/>
        <end position="1091"/>
    </location>
</feature>
<dbReference type="EMBL" id="CAJFCJ010000007">
    <property type="protein sequence ID" value="CAD5116870.1"/>
    <property type="molecule type" value="Genomic_DNA"/>
</dbReference>
<sequence length="1091" mass="124618">MKDFTKTLCLLSLFQLNFAAETPTNLVQGDITTIWTPAYRDLQRIRLRLNNRHTFVFKVKACSEAHIYLFEYFPGGPLYEVHLGLGVQDNTWSFLDVYKREGSAITEQTKKDVNSPGIIDCSDYRTFWISWRHEEFAVGQGPIRNEQLLMTTTLPRYPKDYRFEVVEAVLTTMYGNTGLWQVQEGMAHSLRLFTPSSPFNMRYNYIWKTVERRDGFFAFRVRSCQDAHISLALNQGERDYEVVLGSYYNTKFSLRKYRGRYVQKDVVNQNGVVHCIDFRAFWISWRNGTISVGRGSVYGRNTEVELYDKDFRGVSVLGFTQFAVDADWFFDEELYSEYNFIVDSQNNNNRKNQRVVISRQYHISFRVQTCEGAEIMLIPEITKPETSYFVLIGESENSITSIINPAGQNAQAQTSKILNCDHDRPFWISWWNGTLRVGRSSLPYLNEIVNMKIPKDLRFNVAIFNTKVNKHWGSFWRMKRTDVEAVYFRTEKAKGYNYAWLKDNDAYWQIFNVKSCNGAKLLLAADVQVKQRSYEIIIDNNGNELVIKEPVGDDGLIIERENTGKLLDCDNIRTFWVSWLDGYIKVGLGDRFNQNMKIATKQIKPHPVAALGFSSNNGTTGHWYLIGERADVVSMQAPFNNENEDKWIRFLYRNDRVFFSLSACDSVDLTLSNKFRQTDPYAIRIKITKNKATLEGLGQLSGEGANQDKPNLISCDTRNFYVAWNNGKFRFGKGLHISDFDDDGIVEKVFSKNLQFEALSFRSSATTGQDKDRPTLMFRDPFPAEITYNTLPTYSYDQLWITTKYRRGIFFSVKACADVSIILSAVLHSREPSYSYEIRLGLRNDESFIVGRQWAGRLATARTPGILSCTQERTFWVSWINGNIAIGQGLELGRGVILSFVDLKPFRVNAAGFTTGSGQKGNLRLMLYNDFKGGKGNSDSGNGMTGGQKAGLAIGFLIAIAIFCGFVFVIFRPPEQLQRFMEAPPSSEIREAPAGPSQETESEPKPKKRLAAPPPQSFSNPIADDPSLAPKIVDKSVPPEIVTEPTYPEKMEKKSKDKDKYKEKPKDESKASMSFDNVLFNDMKGTKEVDV</sequence>
<evidence type="ECO:0000256" key="1">
    <source>
        <dbReference type="SAM" id="MobiDB-lite"/>
    </source>
</evidence>
<feature type="region of interest" description="Disordered" evidence="1">
    <location>
        <begin position="982"/>
        <end position="1091"/>
    </location>
</feature>
<dbReference type="PANTHER" id="PTHR36695:SF12">
    <property type="entry name" value="AGAP008648-PA"/>
    <property type="match status" value="1"/>
</dbReference>
<protein>
    <submittedName>
        <fullName evidence="5">DgyrCDS5711</fullName>
    </submittedName>
</protein>
<keyword evidence="2" id="KW-0812">Transmembrane</keyword>
<gene>
    <name evidence="5" type="ORF">DGYR_LOCUS5456</name>
</gene>
<organism evidence="5 6">
    <name type="scientific">Dimorphilus gyrociliatus</name>
    <dbReference type="NCBI Taxonomy" id="2664684"/>
    <lineage>
        <taxon>Eukaryota</taxon>
        <taxon>Metazoa</taxon>
        <taxon>Spiralia</taxon>
        <taxon>Lophotrochozoa</taxon>
        <taxon>Annelida</taxon>
        <taxon>Polychaeta</taxon>
        <taxon>Polychaeta incertae sedis</taxon>
        <taxon>Dinophilidae</taxon>
        <taxon>Dimorphilus</taxon>
    </lineage>
</organism>
<evidence type="ECO:0000259" key="4">
    <source>
        <dbReference type="Pfam" id="PF12248"/>
    </source>
</evidence>
<feature type="domain" description="Farnesoic acid O-methyl transferase" evidence="4">
    <location>
        <begin position="39"/>
        <end position="153"/>
    </location>
</feature>
<keyword evidence="2" id="KW-0472">Membrane</keyword>
<feature type="transmembrane region" description="Helical" evidence="2">
    <location>
        <begin position="950"/>
        <end position="971"/>
    </location>
</feature>
<dbReference type="Pfam" id="PF12248">
    <property type="entry name" value="Methyltransf_FA"/>
    <property type="match status" value="5"/>
</dbReference>
<comment type="caution">
    <text evidence="5">The sequence shown here is derived from an EMBL/GenBank/DDBJ whole genome shotgun (WGS) entry which is preliminary data.</text>
</comment>
<evidence type="ECO:0000313" key="6">
    <source>
        <dbReference type="Proteomes" id="UP000549394"/>
    </source>
</evidence>
<evidence type="ECO:0000313" key="5">
    <source>
        <dbReference type="EMBL" id="CAD5116870.1"/>
    </source>
</evidence>
<feature type="domain" description="Farnesoic acid O-methyl transferase" evidence="4">
    <location>
        <begin position="203"/>
        <end position="333"/>
    </location>
</feature>
<name>A0A7I8VKV5_9ANNE</name>
<accession>A0A7I8VKV5</accession>
<dbReference type="InterPro" id="IPR022041">
    <property type="entry name" value="Methyltransf_FA"/>
</dbReference>
<dbReference type="AlphaFoldDB" id="A0A7I8VKV5"/>
<evidence type="ECO:0000256" key="3">
    <source>
        <dbReference type="SAM" id="SignalP"/>
    </source>
</evidence>
<feature type="domain" description="Farnesoic acid O-methyl transferase" evidence="4">
    <location>
        <begin position="806"/>
        <end position="921"/>
    </location>
</feature>
<dbReference type="Proteomes" id="UP000549394">
    <property type="component" value="Unassembled WGS sequence"/>
</dbReference>
<reference evidence="5 6" key="1">
    <citation type="submission" date="2020-08" db="EMBL/GenBank/DDBJ databases">
        <authorList>
            <person name="Hejnol A."/>
        </authorList>
    </citation>
    <scope>NUCLEOTIDE SEQUENCE [LARGE SCALE GENOMIC DNA]</scope>
</reference>
<evidence type="ECO:0000256" key="2">
    <source>
        <dbReference type="SAM" id="Phobius"/>
    </source>
</evidence>
<feature type="domain" description="Farnesoic acid O-methyl transferase" evidence="4">
    <location>
        <begin position="337"/>
        <end position="473"/>
    </location>
</feature>
<feature type="domain" description="Farnesoic acid O-methyl transferase" evidence="4">
    <location>
        <begin position="510"/>
        <end position="625"/>
    </location>
</feature>
<keyword evidence="6" id="KW-1185">Reference proteome</keyword>
<dbReference type="OrthoDB" id="6286095at2759"/>
<proteinExistence type="predicted"/>